<sequence length="274" mass="31020">MAVKMMELLTGELAALRYQPTAKRVRAFLAGEPVADTTAARLVWEPRRVVAIYAVPINALTAQLLPAGAESGDDVDTGYRLPDISERPVLDPSVPFAVHTCPGTVYDVIAGEDTAGRAAFRPDDSDLNDYVILDFAAFEWREEDEPIVSHPHDPFSRIDVRRSRRHVRIEHEGMLLAESKRPMLLFETLLPVRYYLPREDVVVRLEPSDKVSYCAYKGRASYFSVVDGPRDIAWTYHDPLHDAEQVRDWICFFDERLDVAVDGEYVARSVTPWS</sequence>
<keyword evidence="4" id="KW-1185">Reference proteome</keyword>
<evidence type="ECO:0000313" key="3">
    <source>
        <dbReference type="EMBL" id="PEG34932.1"/>
    </source>
</evidence>
<reference evidence="2 5" key="2">
    <citation type="journal article" date="2019" name="Emerg. Microbes Infect.">
        <title>Comprehensive subspecies identification of 175 nontuberculous mycobacteria species based on 7547 genomic profiles.</title>
        <authorList>
            <person name="Matsumoto Y."/>
            <person name="Kinjo T."/>
            <person name="Motooka D."/>
            <person name="Nabeya D."/>
            <person name="Jung N."/>
            <person name="Uechi K."/>
            <person name="Horii T."/>
            <person name="Iida T."/>
            <person name="Fujita J."/>
            <person name="Nakamura S."/>
        </authorList>
    </citation>
    <scope>NUCLEOTIDE SEQUENCE [LARGE SCALE GENOMIC DNA]</scope>
    <source>
        <strain evidence="2 5">JCM 6377</strain>
    </source>
</reference>
<dbReference type="Gene3D" id="2.170.150.40">
    <property type="entry name" value="Domain of unknown function (DUF427)"/>
    <property type="match status" value="1"/>
</dbReference>
<dbReference type="Pfam" id="PF04248">
    <property type="entry name" value="NTP_transf_9"/>
    <property type="match status" value="1"/>
</dbReference>
<reference evidence="3 4" key="1">
    <citation type="submission" date="2017-10" db="EMBL/GenBank/DDBJ databases">
        <title>The new phylogeny of genus Mycobacterium.</title>
        <authorList>
            <person name="Tortoli E."/>
            <person name="Trovato A."/>
            <person name="Cirillo D.M."/>
        </authorList>
    </citation>
    <scope>NUCLEOTIDE SEQUENCE [LARGE SCALE GENOMIC DNA]</scope>
    <source>
        <strain evidence="3 4">CCUG37673</strain>
    </source>
</reference>
<gene>
    <name evidence="3" type="ORF">CQY20_23440</name>
    <name evidence="2" type="ORF">MAGR_51250</name>
</gene>
<dbReference type="RefSeq" id="WP_097942474.1">
    <property type="nucleotide sequence ID" value="NZ_BLKS01000001.1"/>
</dbReference>
<evidence type="ECO:0000259" key="1">
    <source>
        <dbReference type="Pfam" id="PF04248"/>
    </source>
</evidence>
<evidence type="ECO:0000313" key="4">
    <source>
        <dbReference type="Proteomes" id="UP000220914"/>
    </source>
</evidence>
<dbReference type="InterPro" id="IPR038694">
    <property type="entry name" value="DUF427_sf"/>
</dbReference>
<dbReference type="Proteomes" id="UP000465302">
    <property type="component" value="Unassembled WGS sequence"/>
</dbReference>
<comment type="caution">
    <text evidence="3">The sequence shown here is derived from an EMBL/GenBank/DDBJ whole genome shotgun (WGS) entry which is preliminary data.</text>
</comment>
<dbReference type="OrthoDB" id="285364at2"/>
<dbReference type="PANTHER" id="PTHR34310:SF9">
    <property type="entry name" value="BLR5716 PROTEIN"/>
    <property type="match status" value="1"/>
</dbReference>
<dbReference type="AlphaFoldDB" id="A0A2A7MSZ4"/>
<feature type="domain" description="DUF427" evidence="1">
    <location>
        <begin position="167"/>
        <end position="254"/>
    </location>
</feature>
<evidence type="ECO:0000313" key="5">
    <source>
        <dbReference type="Proteomes" id="UP000465302"/>
    </source>
</evidence>
<reference evidence="2" key="3">
    <citation type="submission" date="2020-02" db="EMBL/GenBank/DDBJ databases">
        <authorList>
            <person name="Matsumoto Y."/>
            <person name="Motooka D."/>
            <person name="Nakamura S."/>
        </authorList>
    </citation>
    <scope>NUCLEOTIDE SEQUENCE</scope>
    <source>
        <strain evidence="2">JCM 6377</strain>
    </source>
</reference>
<dbReference type="EMBL" id="BLKS01000001">
    <property type="protein sequence ID" value="GFG53684.1"/>
    <property type="molecule type" value="Genomic_DNA"/>
</dbReference>
<dbReference type="InterPro" id="IPR007361">
    <property type="entry name" value="DUF427"/>
</dbReference>
<protein>
    <recommendedName>
        <fullName evidence="1">DUF427 domain-containing protein</fullName>
    </recommendedName>
</protein>
<accession>A0A2A7MSZ4</accession>
<dbReference type="Proteomes" id="UP000220914">
    <property type="component" value="Unassembled WGS sequence"/>
</dbReference>
<evidence type="ECO:0000313" key="2">
    <source>
        <dbReference type="EMBL" id="GFG53684.1"/>
    </source>
</evidence>
<organism evidence="3 4">
    <name type="scientific">Mycolicibacterium agri</name>
    <name type="common">Mycobacterium agri</name>
    <dbReference type="NCBI Taxonomy" id="36811"/>
    <lineage>
        <taxon>Bacteria</taxon>
        <taxon>Bacillati</taxon>
        <taxon>Actinomycetota</taxon>
        <taxon>Actinomycetes</taxon>
        <taxon>Mycobacteriales</taxon>
        <taxon>Mycobacteriaceae</taxon>
        <taxon>Mycolicibacterium</taxon>
    </lineage>
</organism>
<name>A0A2A7MSZ4_MYCAG</name>
<dbReference type="PANTHER" id="PTHR34310">
    <property type="entry name" value="DUF427 DOMAIN PROTEIN (AFU_ORTHOLOGUE AFUA_3G02220)"/>
    <property type="match status" value="1"/>
</dbReference>
<dbReference type="EMBL" id="PDCP01000053">
    <property type="protein sequence ID" value="PEG34932.1"/>
    <property type="molecule type" value="Genomic_DNA"/>
</dbReference>
<proteinExistence type="predicted"/>